<dbReference type="Gene3D" id="1.20.140.10">
    <property type="entry name" value="Butyryl-CoA Dehydrogenase, subunit A, domain 3"/>
    <property type="match status" value="1"/>
</dbReference>
<dbReference type="SUPFAM" id="SSF56645">
    <property type="entry name" value="Acyl-CoA dehydrogenase NM domain-like"/>
    <property type="match status" value="1"/>
</dbReference>
<dbReference type="EMBL" id="JACVFC010000003">
    <property type="protein sequence ID" value="MBC9932694.1"/>
    <property type="molecule type" value="Genomic_DNA"/>
</dbReference>
<protein>
    <submittedName>
        <fullName evidence="4">Acyl-CoA/acyl-ACP dehydrogenase</fullName>
    </submittedName>
</protein>
<evidence type="ECO:0000313" key="4">
    <source>
        <dbReference type="EMBL" id="MBC9932694.1"/>
    </source>
</evidence>
<dbReference type="Gene3D" id="2.40.110.10">
    <property type="entry name" value="Butyryl-CoA Dehydrogenase, subunit A, domain 2"/>
    <property type="match status" value="1"/>
</dbReference>
<dbReference type="InterPro" id="IPR009100">
    <property type="entry name" value="AcylCoA_DH/oxidase_NM_dom_sf"/>
</dbReference>
<proteinExistence type="predicted"/>
<evidence type="ECO:0000259" key="2">
    <source>
        <dbReference type="Pfam" id="PF02770"/>
    </source>
</evidence>
<dbReference type="Gene3D" id="1.10.540.10">
    <property type="entry name" value="Acyl-CoA dehydrogenase/oxidase, N-terminal domain"/>
    <property type="match status" value="1"/>
</dbReference>
<comment type="caution">
    <text evidence="4">The sequence shown here is derived from an EMBL/GenBank/DDBJ whole genome shotgun (WGS) entry which is preliminary data.</text>
</comment>
<sequence>MKQTPFLEQVCEHFSAFDYRHYTQGNISKAWWEKLVTAGIYQPVIRRSDDGRENYEELSRMIAQAAYHNLGLAMSFIVSTLLFADNVMEYGTEALKKEVLADLSDHAGLGGIAIIEPEVGSGLRLMQTVAEKEGDGFRIKGKKHWQCFSTSAGWWLVTAKNKGQDETAGAFGFYVHKSAAGGFRTAQTYQPKGLHVIDFGVNELDAYVPDYRRLNLCGTGIPEIYQLIIPTWRQFASLGNGFLSRMYEESVKFASERPCPAGYLKDIAFVRYRLGNIAACRTICQALFHYVIDFFRNNEKGTREIFPAQCIKVMASDCMLSGAMHYQILCGANGYRYDASDNIAAMAVNDAQAFVMLSIPNDVLSLYLANEFLEKFGREGHTTFRDLITHSPFTQAAAAHLEPYKKELAYMPAGNLELVMSGQILTRIFAIAALDQYSSTAEADPESISAAILYCVNEIATILGNKSIAQQISNVI</sequence>
<evidence type="ECO:0000313" key="5">
    <source>
        <dbReference type="Proteomes" id="UP000659124"/>
    </source>
</evidence>
<dbReference type="Pfam" id="PF02771">
    <property type="entry name" value="Acyl-CoA_dh_N"/>
    <property type="match status" value="1"/>
</dbReference>
<dbReference type="InterPro" id="IPR037069">
    <property type="entry name" value="AcylCoA_DH/ox_N_sf"/>
</dbReference>
<dbReference type="InterPro" id="IPR013786">
    <property type="entry name" value="AcylCoA_DH/ox_N"/>
</dbReference>
<dbReference type="InterPro" id="IPR036250">
    <property type="entry name" value="AcylCo_DH-like_C"/>
</dbReference>
<feature type="domain" description="Acyl-CoA dehydrogenase/oxidase N-terminal" evidence="3">
    <location>
        <begin position="21"/>
        <end position="103"/>
    </location>
</feature>
<gene>
    <name evidence="4" type="ORF">ICL07_20070</name>
</gene>
<dbReference type="RefSeq" id="WP_188089835.1">
    <property type="nucleotide sequence ID" value="NZ_JACVFC010000003.1"/>
</dbReference>
<dbReference type="PANTHER" id="PTHR43884:SF12">
    <property type="entry name" value="ISOVALERYL-COA DEHYDROGENASE, MITOCHONDRIAL-RELATED"/>
    <property type="match status" value="1"/>
</dbReference>
<dbReference type="InterPro" id="IPR006091">
    <property type="entry name" value="Acyl-CoA_Oxase/DH_mid-dom"/>
</dbReference>
<dbReference type="Proteomes" id="UP000659124">
    <property type="component" value="Unassembled WGS sequence"/>
</dbReference>
<accession>A0ABR7TUP7</accession>
<dbReference type="InterPro" id="IPR046373">
    <property type="entry name" value="Acyl-CoA_Oxase/DH_mid-dom_sf"/>
</dbReference>
<organism evidence="4 5">
    <name type="scientific">Chitinophaga qingshengii</name>
    <dbReference type="NCBI Taxonomy" id="1569794"/>
    <lineage>
        <taxon>Bacteria</taxon>
        <taxon>Pseudomonadati</taxon>
        <taxon>Bacteroidota</taxon>
        <taxon>Chitinophagia</taxon>
        <taxon>Chitinophagales</taxon>
        <taxon>Chitinophagaceae</taxon>
        <taxon>Chitinophaga</taxon>
    </lineage>
</organism>
<reference evidence="4 5" key="1">
    <citation type="submission" date="2020-09" db="EMBL/GenBank/DDBJ databases">
        <title>Genome sequences of type strains of Chitinophaga qingshengii and Chitinophaga varians.</title>
        <authorList>
            <person name="Kittiwongwattana C."/>
        </authorList>
    </citation>
    <scope>NUCLEOTIDE SEQUENCE [LARGE SCALE GENOMIC DNA]</scope>
    <source>
        <strain evidence="4 5">JCM 30026</strain>
    </source>
</reference>
<keyword evidence="1" id="KW-0285">Flavoprotein</keyword>
<dbReference type="Pfam" id="PF02770">
    <property type="entry name" value="Acyl-CoA_dh_M"/>
    <property type="match status" value="1"/>
</dbReference>
<dbReference type="PANTHER" id="PTHR43884">
    <property type="entry name" value="ACYL-COA DEHYDROGENASE"/>
    <property type="match status" value="1"/>
</dbReference>
<dbReference type="SUPFAM" id="SSF47203">
    <property type="entry name" value="Acyl-CoA dehydrogenase C-terminal domain-like"/>
    <property type="match status" value="1"/>
</dbReference>
<keyword evidence="5" id="KW-1185">Reference proteome</keyword>
<evidence type="ECO:0000256" key="1">
    <source>
        <dbReference type="ARBA" id="ARBA00022630"/>
    </source>
</evidence>
<name>A0ABR7TUP7_9BACT</name>
<evidence type="ECO:0000259" key="3">
    <source>
        <dbReference type="Pfam" id="PF02771"/>
    </source>
</evidence>
<feature type="domain" description="Acyl-CoA oxidase/dehydrogenase middle" evidence="2">
    <location>
        <begin position="112"/>
        <end position="199"/>
    </location>
</feature>